<comment type="caution">
    <text evidence="1">The sequence shown here is derived from an EMBL/GenBank/DDBJ whole genome shotgun (WGS) entry which is preliminary data.</text>
</comment>
<sequence length="107" mass="12160">MPSELLVQLLIIVAMMGIFYAIVLIPERKRKKKYKETLDSLSVNDKVVTRGGLVGKVINVTEDEVVLESGPDRVRLRFTKQAISTVVSKKEDKETKKEDKEAKKEDK</sequence>
<accession>A0ACB5RA20</accession>
<proteinExistence type="predicted"/>
<keyword evidence="2" id="KW-1185">Reference proteome</keyword>
<reference evidence="1" key="1">
    <citation type="journal article" date="2025" name="Int. J. Syst. Evol. Microbiol.">
        <title>Inconstantimicrobium mannanitabidum sp. nov., a novel member of the family Clostridiaceae isolated from anoxic soil under the treatment of reductive soil disinfestation.</title>
        <authorList>
            <person name="Ueki A."/>
            <person name="Tonouchi A."/>
            <person name="Honma S."/>
            <person name="Kaku N."/>
            <person name="Ueki K."/>
        </authorList>
    </citation>
    <scope>NUCLEOTIDE SEQUENCE</scope>
    <source>
        <strain evidence="1">TW13</strain>
    </source>
</reference>
<name>A0ACB5RA20_9CLOT</name>
<protein>
    <submittedName>
        <fullName evidence="1">Uncharacterized protein</fullName>
    </submittedName>
</protein>
<gene>
    <name evidence="1" type="ORF">rsdtw13_12910</name>
</gene>
<evidence type="ECO:0000313" key="2">
    <source>
        <dbReference type="Proteomes" id="UP001058074"/>
    </source>
</evidence>
<dbReference type="Proteomes" id="UP001058074">
    <property type="component" value="Unassembled WGS sequence"/>
</dbReference>
<organism evidence="1 2">
    <name type="scientific">Inconstantimicrobium mannanitabidum</name>
    <dbReference type="NCBI Taxonomy" id="1604901"/>
    <lineage>
        <taxon>Bacteria</taxon>
        <taxon>Bacillati</taxon>
        <taxon>Bacillota</taxon>
        <taxon>Clostridia</taxon>
        <taxon>Eubacteriales</taxon>
        <taxon>Clostridiaceae</taxon>
        <taxon>Inconstantimicrobium</taxon>
    </lineage>
</organism>
<dbReference type="EMBL" id="BROD01000001">
    <property type="protein sequence ID" value="GKX66033.1"/>
    <property type="molecule type" value="Genomic_DNA"/>
</dbReference>
<evidence type="ECO:0000313" key="1">
    <source>
        <dbReference type="EMBL" id="GKX66033.1"/>
    </source>
</evidence>